<dbReference type="Proteomes" id="UP000678374">
    <property type="component" value="Unassembled WGS sequence"/>
</dbReference>
<dbReference type="AlphaFoldDB" id="A0A940YF07"/>
<dbReference type="SUPFAM" id="SSF56436">
    <property type="entry name" value="C-type lectin-like"/>
    <property type="match status" value="1"/>
</dbReference>
<reference evidence="3" key="1">
    <citation type="submission" date="2021-04" db="EMBL/GenBank/DDBJ databases">
        <title>The genome sequence of Ideonella sp. 4Y11.</title>
        <authorList>
            <person name="Liu Y."/>
        </authorList>
    </citation>
    <scope>NUCLEOTIDE SEQUENCE</scope>
    <source>
        <strain evidence="3">4Y11</strain>
    </source>
</reference>
<comment type="caution">
    <text evidence="3">The sequence shown here is derived from an EMBL/GenBank/DDBJ whole genome shotgun (WGS) entry which is preliminary data.</text>
</comment>
<sequence>MLARHRLVRLLSAGLGLWCGTTLPSHAQMPVAGVDWQAVGSFQIARTETTIGQFRRFVQATGTVTRAERADGGQVFEAGWTSKPGWTWRRPFGGPRDAADDEPAVHISFDEAQAFCRWAGGRLPTDAQWTSAAYTEQRSPAAAPFVTGRSYRYPTGDSAQGAQCLDDCGAAAQARALRHGATLWRGHGHAAVGRTPAGVNGLFDMGGNVWEWVDETAGAAGATERRTRGGSWWYGAAQMEAGHLQAKPAETAVVYIGFRCVRVP</sequence>
<dbReference type="InterPro" id="IPR005532">
    <property type="entry name" value="SUMF_dom"/>
</dbReference>
<organism evidence="3 4">
    <name type="scientific">Ideonella aquatica</name>
    <dbReference type="NCBI Taxonomy" id="2824119"/>
    <lineage>
        <taxon>Bacteria</taxon>
        <taxon>Pseudomonadati</taxon>
        <taxon>Pseudomonadota</taxon>
        <taxon>Betaproteobacteria</taxon>
        <taxon>Burkholderiales</taxon>
        <taxon>Sphaerotilaceae</taxon>
        <taxon>Ideonella</taxon>
    </lineage>
</organism>
<dbReference type="PANTHER" id="PTHR23150">
    <property type="entry name" value="SULFATASE MODIFYING FACTOR 1, 2"/>
    <property type="match status" value="1"/>
</dbReference>
<dbReference type="GO" id="GO:0120147">
    <property type="term" value="F:formylglycine-generating oxidase activity"/>
    <property type="evidence" value="ECO:0007669"/>
    <property type="project" value="TreeGrafter"/>
</dbReference>
<dbReference type="InterPro" id="IPR016187">
    <property type="entry name" value="CTDL_fold"/>
</dbReference>
<name>A0A940YF07_9BURK</name>
<dbReference type="Gene3D" id="3.90.1580.10">
    <property type="entry name" value="paralog of FGE (formylglycine-generating enzyme)"/>
    <property type="match status" value="1"/>
</dbReference>
<feature type="chain" id="PRO_5037715544" evidence="1">
    <location>
        <begin position="28"/>
        <end position="264"/>
    </location>
</feature>
<dbReference type="RefSeq" id="WP_210799835.1">
    <property type="nucleotide sequence ID" value="NZ_JAGQDE010000001.1"/>
</dbReference>
<dbReference type="EMBL" id="JAGQDE010000001">
    <property type="protein sequence ID" value="MBQ0957542.1"/>
    <property type="molecule type" value="Genomic_DNA"/>
</dbReference>
<proteinExistence type="predicted"/>
<feature type="signal peptide" evidence="1">
    <location>
        <begin position="1"/>
        <end position="27"/>
    </location>
</feature>
<accession>A0A940YF07</accession>
<feature type="domain" description="Sulfatase-modifying factor enzyme-like" evidence="2">
    <location>
        <begin position="34"/>
        <end position="262"/>
    </location>
</feature>
<keyword evidence="1" id="KW-0732">Signal</keyword>
<evidence type="ECO:0000313" key="3">
    <source>
        <dbReference type="EMBL" id="MBQ0957542.1"/>
    </source>
</evidence>
<dbReference type="PANTHER" id="PTHR23150:SF19">
    <property type="entry name" value="FORMYLGLYCINE-GENERATING ENZYME"/>
    <property type="match status" value="1"/>
</dbReference>
<evidence type="ECO:0000313" key="4">
    <source>
        <dbReference type="Proteomes" id="UP000678374"/>
    </source>
</evidence>
<keyword evidence="4" id="KW-1185">Reference proteome</keyword>
<evidence type="ECO:0000256" key="1">
    <source>
        <dbReference type="SAM" id="SignalP"/>
    </source>
</evidence>
<protein>
    <submittedName>
        <fullName evidence="3">Formylglycine-generating enzyme family protein</fullName>
    </submittedName>
</protein>
<gene>
    <name evidence="3" type="ORF">KAK06_01105</name>
</gene>
<dbReference type="InterPro" id="IPR051043">
    <property type="entry name" value="Sulfatase_Mod_Factor_Kinase"/>
</dbReference>
<dbReference type="InterPro" id="IPR042095">
    <property type="entry name" value="SUMF_sf"/>
</dbReference>
<evidence type="ECO:0000259" key="2">
    <source>
        <dbReference type="Pfam" id="PF03781"/>
    </source>
</evidence>
<dbReference type="Pfam" id="PF03781">
    <property type="entry name" value="FGE-sulfatase"/>
    <property type="match status" value="1"/>
</dbReference>